<dbReference type="PANTHER" id="PTHR33181:SF4">
    <property type="entry name" value="OVULE PROTEIN"/>
    <property type="match status" value="1"/>
</dbReference>
<dbReference type="Proteomes" id="UP001327560">
    <property type="component" value="Chromosome 5"/>
</dbReference>
<proteinExistence type="predicted"/>
<reference evidence="2 3" key="1">
    <citation type="submission" date="2023-10" db="EMBL/GenBank/DDBJ databases">
        <title>Chromosome-scale genome assembly provides insights into flower coloration mechanisms of Canna indica.</title>
        <authorList>
            <person name="Li C."/>
        </authorList>
    </citation>
    <scope>NUCLEOTIDE SEQUENCE [LARGE SCALE GENOMIC DNA]</scope>
    <source>
        <tissue evidence="2">Flower</tissue>
    </source>
</reference>
<accession>A0AAQ3QGM8</accession>
<evidence type="ECO:0000313" key="3">
    <source>
        <dbReference type="Proteomes" id="UP001327560"/>
    </source>
</evidence>
<sequence>MERRLTRATRQRVAISRPHGRGVLLVKLHDEVRTCGYEDVQVMWEMLQRSAADLAGARRSKRSSSSRPPSFAGRLVPQPVDVNVVAVVPCMEIKDV</sequence>
<dbReference type="EMBL" id="CP136894">
    <property type="protein sequence ID" value="WOL08563.1"/>
    <property type="molecule type" value="Genomic_DNA"/>
</dbReference>
<feature type="region of interest" description="Disordered" evidence="1">
    <location>
        <begin position="55"/>
        <end position="75"/>
    </location>
</feature>
<protein>
    <submittedName>
        <fullName evidence="2">Uncharacterized protein</fullName>
    </submittedName>
</protein>
<evidence type="ECO:0000313" key="2">
    <source>
        <dbReference type="EMBL" id="WOL08563.1"/>
    </source>
</evidence>
<name>A0AAQ3QGM8_9LILI</name>
<dbReference type="AlphaFoldDB" id="A0AAQ3QGM8"/>
<feature type="compositionally biased region" description="Low complexity" evidence="1">
    <location>
        <begin position="65"/>
        <end position="75"/>
    </location>
</feature>
<keyword evidence="3" id="KW-1185">Reference proteome</keyword>
<organism evidence="2 3">
    <name type="scientific">Canna indica</name>
    <name type="common">Indian-shot</name>
    <dbReference type="NCBI Taxonomy" id="4628"/>
    <lineage>
        <taxon>Eukaryota</taxon>
        <taxon>Viridiplantae</taxon>
        <taxon>Streptophyta</taxon>
        <taxon>Embryophyta</taxon>
        <taxon>Tracheophyta</taxon>
        <taxon>Spermatophyta</taxon>
        <taxon>Magnoliopsida</taxon>
        <taxon>Liliopsida</taxon>
        <taxon>Zingiberales</taxon>
        <taxon>Cannaceae</taxon>
        <taxon>Canna</taxon>
    </lineage>
</organism>
<evidence type="ECO:0000256" key="1">
    <source>
        <dbReference type="SAM" id="MobiDB-lite"/>
    </source>
</evidence>
<dbReference type="PANTHER" id="PTHR33181">
    <property type="entry name" value="OS01G0778500 PROTEIN"/>
    <property type="match status" value="1"/>
</dbReference>
<gene>
    <name evidence="2" type="ORF">Cni_G17316</name>
</gene>